<gene>
    <name evidence="8" type="primary">LOC100376115</name>
</gene>
<comment type="subcellular location">
    <subcellularLocation>
        <location evidence="1">Membrane</location>
        <topology evidence="1">Multi-pass membrane protein</topology>
    </subcellularLocation>
</comment>
<feature type="region of interest" description="Disordered" evidence="5">
    <location>
        <begin position="1"/>
        <end position="30"/>
    </location>
</feature>
<evidence type="ECO:0000313" key="7">
    <source>
        <dbReference type="Proteomes" id="UP000694865"/>
    </source>
</evidence>
<feature type="transmembrane region" description="Helical" evidence="6">
    <location>
        <begin position="199"/>
        <end position="221"/>
    </location>
</feature>
<proteinExistence type="predicted"/>
<dbReference type="InterPro" id="IPR002293">
    <property type="entry name" value="AA/rel_permease1"/>
</dbReference>
<keyword evidence="2 6" id="KW-0812">Transmembrane</keyword>
<reference evidence="8" key="1">
    <citation type="submission" date="2025-08" db="UniProtKB">
        <authorList>
            <consortium name="RefSeq"/>
        </authorList>
    </citation>
    <scope>IDENTIFICATION</scope>
    <source>
        <tissue evidence="8">Testes</tissue>
    </source>
</reference>
<protein>
    <submittedName>
        <fullName evidence="8">Y+L amino acid transporter 2-like</fullName>
    </submittedName>
</protein>
<feature type="transmembrane region" description="Helical" evidence="6">
    <location>
        <begin position="132"/>
        <end position="149"/>
    </location>
</feature>
<evidence type="ECO:0000256" key="2">
    <source>
        <dbReference type="ARBA" id="ARBA00022692"/>
    </source>
</evidence>
<feature type="transmembrane region" description="Helical" evidence="6">
    <location>
        <begin position="76"/>
        <end position="97"/>
    </location>
</feature>
<dbReference type="PANTHER" id="PTHR11785">
    <property type="entry name" value="AMINO ACID TRANSPORTER"/>
    <property type="match status" value="1"/>
</dbReference>
<dbReference type="GeneID" id="100376115"/>
<feature type="transmembrane region" description="Helical" evidence="6">
    <location>
        <begin position="390"/>
        <end position="410"/>
    </location>
</feature>
<feature type="transmembrane region" description="Helical" evidence="6">
    <location>
        <begin position="104"/>
        <end position="120"/>
    </location>
</feature>
<name>A0ABM0MBM4_SACKO</name>
<evidence type="ECO:0000256" key="4">
    <source>
        <dbReference type="ARBA" id="ARBA00023136"/>
    </source>
</evidence>
<feature type="transmembrane region" description="Helical" evidence="6">
    <location>
        <begin position="359"/>
        <end position="378"/>
    </location>
</feature>
<feature type="compositionally biased region" description="Polar residues" evidence="5">
    <location>
        <begin position="1"/>
        <end position="21"/>
    </location>
</feature>
<dbReference type="RefSeq" id="XP_006817415.1">
    <property type="nucleotide sequence ID" value="XM_006817352.1"/>
</dbReference>
<feature type="transmembrane region" description="Helical" evidence="6">
    <location>
        <begin position="40"/>
        <end position="64"/>
    </location>
</feature>
<evidence type="ECO:0000313" key="8">
    <source>
        <dbReference type="RefSeq" id="XP_006817415.1"/>
    </source>
</evidence>
<dbReference type="Proteomes" id="UP000694865">
    <property type="component" value="Unplaced"/>
</dbReference>
<feature type="transmembrane region" description="Helical" evidence="6">
    <location>
        <begin position="161"/>
        <end position="179"/>
    </location>
</feature>
<accession>A0ABM0MBM4</accession>
<sequence>MAKTACNTSSQAQQRMKPSSDLQDKQDDQKREPLRIRKQLSLADGTLLIIGMIIGYGALCMAELGTTIPKFGAEYIYIYEAFGALPAFLFLWVLMVILKPTTQAIIMLIFAEYIVYPVFIECDETPLLTKRLLAVAGILFLTFVNIVSVRWSARLTNILSYSKLLATFIIIITGVYYLAKGYTDNFEDSLAGTTKSVGDIALAMYSGLWAYSGWGVLNNVTEEMKNIPRNLPLAIVLAVSIVTCIYLLTNVAYFAVLSPQELLRADAVAVTFAQKTLGVMAWIMPLFVALSTLGAGNASIFTAGRVYFSGAREGQLPDVVAMIHIRRRTPVPAILINCVVALIMVQITDIDTLTTYFSFINWLSTGVAVAGLITLRWTKPNLPRPIKLPLFLPALFVVMSLFLVIVPFYTRPIVSSIGVGLTLTGVPLYFLGVVYKRKRMRLLSNLLDYDESAQQFIGDYLERYDMPMAILIAKAYRKQEVMEVSKSSEWNHTHSFEADVGAYCAETTNYEACSRISNGQPPRDREDH</sequence>
<dbReference type="Pfam" id="PF13520">
    <property type="entry name" value="AA_permease_2"/>
    <property type="match status" value="1"/>
</dbReference>
<dbReference type="Gene3D" id="1.20.1740.10">
    <property type="entry name" value="Amino acid/polyamine transporter I"/>
    <property type="match status" value="1"/>
</dbReference>
<keyword evidence="3 6" id="KW-1133">Transmembrane helix</keyword>
<evidence type="ECO:0000256" key="1">
    <source>
        <dbReference type="ARBA" id="ARBA00004141"/>
    </source>
</evidence>
<feature type="transmembrane region" description="Helical" evidence="6">
    <location>
        <begin position="282"/>
        <end position="308"/>
    </location>
</feature>
<evidence type="ECO:0000256" key="3">
    <source>
        <dbReference type="ARBA" id="ARBA00022989"/>
    </source>
</evidence>
<organism evidence="7 8">
    <name type="scientific">Saccoglossus kowalevskii</name>
    <name type="common">Acorn worm</name>
    <dbReference type="NCBI Taxonomy" id="10224"/>
    <lineage>
        <taxon>Eukaryota</taxon>
        <taxon>Metazoa</taxon>
        <taxon>Hemichordata</taxon>
        <taxon>Enteropneusta</taxon>
        <taxon>Harrimaniidae</taxon>
        <taxon>Saccoglossus</taxon>
    </lineage>
</organism>
<evidence type="ECO:0000256" key="5">
    <source>
        <dbReference type="SAM" id="MobiDB-lite"/>
    </source>
</evidence>
<evidence type="ECO:0000256" key="6">
    <source>
        <dbReference type="SAM" id="Phobius"/>
    </source>
</evidence>
<feature type="transmembrane region" description="Helical" evidence="6">
    <location>
        <begin position="329"/>
        <end position="347"/>
    </location>
</feature>
<feature type="transmembrane region" description="Helical" evidence="6">
    <location>
        <begin position="233"/>
        <end position="256"/>
    </location>
</feature>
<keyword evidence="7" id="KW-1185">Reference proteome</keyword>
<dbReference type="InterPro" id="IPR050598">
    <property type="entry name" value="AminoAcid_Transporter"/>
</dbReference>
<feature type="transmembrane region" description="Helical" evidence="6">
    <location>
        <begin position="416"/>
        <end position="435"/>
    </location>
</feature>
<dbReference type="PANTHER" id="PTHR11785:SF528">
    <property type="entry name" value="AMINO ACID TRANSPORTER PROTEIN JHI-21"/>
    <property type="match status" value="1"/>
</dbReference>
<keyword evidence="4 6" id="KW-0472">Membrane</keyword>